<evidence type="ECO:0000259" key="5">
    <source>
        <dbReference type="Pfam" id="PF00551"/>
    </source>
</evidence>
<dbReference type="STRING" id="120956.SAMN05421791_101131"/>
<dbReference type="OrthoDB" id="9806170at2"/>
<evidence type="ECO:0000256" key="3">
    <source>
        <dbReference type="ARBA" id="ARBA00022755"/>
    </source>
</evidence>
<gene>
    <name evidence="4" type="primary">purN</name>
    <name evidence="6" type="ORF">SAMN05421791_101131</name>
</gene>
<comment type="function">
    <text evidence="4">Catalyzes the transfer of a formyl group from 10-formyltetrahydrofolate to 5-phospho-ribosyl-glycinamide (GAR), producing 5-phospho-ribosyl-N-formylglycinamide (FGAR) and tetrahydrofolate.</text>
</comment>
<dbReference type="PANTHER" id="PTHR43369:SF2">
    <property type="entry name" value="PHOSPHORIBOSYLGLYCINAMIDE FORMYLTRANSFERASE"/>
    <property type="match status" value="1"/>
</dbReference>
<feature type="binding site" evidence="4">
    <location>
        <position position="63"/>
    </location>
    <ligand>
        <name>(6R)-10-formyltetrahydrofolate</name>
        <dbReference type="ChEBI" id="CHEBI:195366"/>
    </ligand>
</feature>
<dbReference type="HAMAP" id="MF_01930">
    <property type="entry name" value="PurN"/>
    <property type="match status" value="1"/>
</dbReference>
<comment type="catalytic activity">
    <reaction evidence="4">
        <text>N(1)-(5-phospho-beta-D-ribosyl)glycinamide + (6R)-10-formyltetrahydrofolate = N(2)-formyl-N(1)-(5-phospho-beta-D-ribosyl)glycinamide + (6S)-5,6,7,8-tetrahydrofolate + H(+)</text>
        <dbReference type="Rhea" id="RHEA:15053"/>
        <dbReference type="ChEBI" id="CHEBI:15378"/>
        <dbReference type="ChEBI" id="CHEBI:57453"/>
        <dbReference type="ChEBI" id="CHEBI:143788"/>
        <dbReference type="ChEBI" id="CHEBI:147286"/>
        <dbReference type="ChEBI" id="CHEBI:195366"/>
        <dbReference type="EC" id="2.1.2.2"/>
    </reaction>
</comment>
<evidence type="ECO:0000256" key="2">
    <source>
        <dbReference type="ARBA" id="ARBA00022679"/>
    </source>
</evidence>
<evidence type="ECO:0000256" key="4">
    <source>
        <dbReference type="HAMAP-Rule" id="MF_01930"/>
    </source>
</evidence>
<dbReference type="InterPro" id="IPR036477">
    <property type="entry name" value="Formyl_transf_N_sf"/>
</dbReference>
<dbReference type="EC" id="2.1.2.2" evidence="4"/>
<dbReference type="GO" id="GO:0004644">
    <property type="term" value="F:phosphoribosylglycinamide formyltransferase activity"/>
    <property type="evidence" value="ECO:0007669"/>
    <property type="project" value="UniProtKB-UniRule"/>
</dbReference>
<comment type="pathway">
    <text evidence="1 4">Purine metabolism; IMP biosynthesis via de novo pathway; N(2)-formyl-N(1)-(5-phospho-D-ribosyl)glycinamide from N(1)-(5-phospho-D-ribosyl)glycinamide (10-formyl THF route): step 1/1.</text>
</comment>
<comment type="similarity">
    <text evidence="4">Belongs to the GART family.</text>
</comment>
<protein>
    <recommendedName>
        <fullName evidence="4">Phosphoribosylglycinamide formyltransferase</fullName>
        <ecNumber evidence="4">2.1.2.2</ecNumber>
    </recommendedName>
    <alternativeName>
        <fullName evidence="4">5'-phosphoribosylglycinamide transformylase</fullName>
    </alternativeName>
    <alternativeName>
        <fullName evidence="4">GAR transformylase</fullName>
        <shortName evidence="4">GART</shortName>
    </alternativeName>
</protein>
<dbReference type="Gene3D" id="3.40.50.170">
    <property type="entry name" value="Formyl transferase, N-terminal domain"/>
    <property type="match status" value="1"/>
</dbReference>
<reference evidence="6 7" key="1">
    <citation type="submission" date="2016-10" db="EMBL/GenBank/DDBJ databases">
        <authorList>
            <person name="de Groot N.N."/>
        </authorList>
    </citation>
    <scope>NUCLEOTIDE SEQUENCE [LARGE SCALE GENOMIC DNA]</scope>
    <source>
        <strain evidence="6 7">ATCC BAA-466</strain>
    </source>
</reference>
<dbReference type="InterPro" id="IPR002376">
    <property type="entry name" value="Formyl_transf_N"/>
</dbReference>
<accession>A0A1G7P5Q9</accession>
<dbReference type="CDD" id="cd08645">
    <property type="entry name" value="FMT_core_GART"/>
    <property type="match status" value="1"/>
</dbReference>
<dbReference type="GO" id="GO:0006189">
    <property type="term" value="P:'de novo' IMP biosynthetic process"/>
    <property type="evidence" value="ECO:0007669"/>
    <property type="project" value="UniProtKB-UniRule"/>
</dbReference>
<dbReference type="SUPFAM" id="SSF53328">
    <property type="entry name" value="Formyltransferase"/>
    <property type="match status" value="1"/>
</dbReference>
<dbReference type="PANTHER" id="PTHR43369">
    <property type="entry name" value="PHOSPHORIBOSYLGLYCINAMIDE FORMYLTRANSFERASE"/>
    <property type="match status" value="1"/>
</dbReference>
<keyword evidence="7" id="KW-1185">Reference proteome</keyword>
<keyword evidence="3 4" id="KW-0658">Purine biosynthesis</keyword>
<organism evidence="6 7">
    <name type="scientific">Facklamia miroungae</name>
    <dbReference type="NCBI Taxonomy" id="120956"/>
    <lineage>
        <taxon>Bacteria</taxon>
        <taxon>Bacillati</taxon>
        <taxon>Bacillota</taxon>
        <taxon>Bacilli</taxon>
        <taxon>Lactobacillales</taxon>
        <taxon>Aerococcaceae</taxon>
        <taxon>Facklamia</taxon>
    </lineage>
</organism>
<dbReference type="InterPro" id="IPR004607">
    <property type="entry name" value="GART"/>
</dbReference>
<evidence type="ECO:0000313" key="6">
    <source>
        <dbReference type="EMBL" id="SDF81593.1"/>
    </source>
</evidence>
<feature type="active site" description="Proton donor" evidence="4">
    <location>
        <position position="107"/>
    </location>
</feature>
<dbReference type="AlphaFoldDB" id="A0A1G7P5Q9"/>
<dbReference type="EMBL" id="FNCK01000001">
    <property type="protein sequence ID" value="SDF81593.1"/>
    <property type="molecule type" value="Genomic_DNA"/>
</dbReference>
<feature type="domain" description="Formyl transferase N-terminal" evidence="5">
    <location>
        <begin position="1"/>
        <end position="180"/>
    </location>
</feature>
<sequence length="188" mass="21174">MNIAVFASGSGSNFQALVEACRDQNDFNFVLLFSDYPQAYALERANKLGIPSLAASPKDFNSRDEYEEFLLRKMEDYQVDYILLAGYMRIIGQDLLEAYPDRILNIHPSLLPAFPGRHGIADAYRAGVKETGVTVHLVDQGIDTGRILKQAKVLIEQGETLADLEEKIHQVEHQLYPQVVKEYLKGVE</sequence>
<dbReference type="UniPathway" id="UPA00074">
    <property type="reaction ID" value="UER00126"/>
</dbReference>
<keyword evidence="2 4" id="KW-0808">Transferase</keyword>
<dbReference type="GO" id="GO:0005829">
    <property type="term" value="C:cytosol"/>
    <property type="evidence" value="ECO:0007669"/>
    <property type="project" value="TreeGrafter"/>
</dbReference>
<feature type="binding site" evidence="4">
    <location>
        <position position="105"/>
    </location>
    <ligand>
        <name>(6R)-10-formyltetrahydrofolate</name>
        <dbReference type="ChEBI" id="CHEBI:195366"/>
    </ligand>
</feature>
<feature type="binding site" evidence="4">
    <location>
        <begin position="11"/>
        <end position="13"/>
    </location>
    <ligand>
        <name>N(1)-(5-phospho-beta-D-ribosyl)glycinamide</name>
        <dbReference type="ChEBI" id="CHEBI:143788"/>
    </ligand>
</feature>
<feature type="site" description="Raises pKa of active site His" evidence="4">
    <location>
        <position position="143"/>
    </location>
</feature>
<feature type="binding site" evidence="4">
    <location>
        <begin position="88"/>
        <end position="91"/>
    </location>
    <ligand>
        <name>(6R)-10-formyltetrahydrofolate</name>
        <dbReference type="ChEBI" id="CHEBI:195366"/>
    </ligand>
</feature>
<dbReference type="NCBIfam" id="TIGR00639">
    <property type="entry name" value="PurN"/>
    <property type="match status" value="1"/>
</dbReference>
<evidence type="ECO:0000313" key="7">
    <source>
        <dbReference type="Proteomes" id="UP000199708"/>
    </source>
</evidence>
<dbReference type="Proteomes" id="UP000199708">
    <property type="component" value="Unassembled WGS sequence"/>
</dbReference>
<proteinExistence type="inferred from homology"/>
<dbReference type="RefSeq" id="WP_090288836.1">
    <property type="nucleotide sequence ID" value="NZ_FNCK01000001.1"/>
</dbReference>
<evidence type="ECO:0000256" key="1">
    <source>
        <dbReference type="ARBA" id="ARBA00005054"/>
    </source>
</evidence>
<name>A0A1G7P5Q9_9LACT</name>
<dbReference type="Pfam" id="PF00551">
    <property type="entry name" value="Formyl_trans_N"/>
    <property type="match status" value="1"/>
</dbReference>